<evidence type="ECO:0000256" key="1">
    <source>
        <dbReference type="ARBA" id="ARBA00008106"/>
    </source>
</evidence>
<dbReference type="PANTHER" id="PTHR43316:SF3">
    <property type="entry name" value="HALOACID DEHALOGENASE, TYPE II (AFU_ORTHOLOGUE AFUA_2G07750)-RELATED"/>
    <property type="match status" value="1"/>
</dbReference>
<evidence type="ECO:0000313" key="4">
    <source>
        <dbReference type="Proteomes" id="UP000239047"/>
    </source>
</evidence>
<organism evidence="3 4">
    <name type="scientific">Jeotgalibacillus proteolyticus</name>
    <dbReference type="NCBI Taxonomy" id="2082395"/>
    <lineage>
        <taxon>Bacteria</taxon>
        <taxon>Bacillati</taxon>
        <taxon>Bacillota</taxon>
        <taxon>Bacilli</taxon>
        <taxon>Bacillales</taxon>
        <taxon>Caryophanaceae</taxon>
        <taxon>Jeotgalibacillus</taxon>
    </lineage>
</organism>
<dbReference type="AlphaFoldDB" id="A0A2S5GD85"/>
<dbReference type="Gene3D" id="3.40.50.1000">
    <property type="entry name" value="HAD superfamily/HAD-like"/>
    <property type="match status" value="1"/>
</dbReference>
<dbReference type="SFLD" id="SFLDS00003">
    <property type="entry name" value="Haloacid_Dehalogenase"/>
    <property type="match status" value="1"/>
</dbReference>
<keyword evidence="4" id="KW-1185">Reference proteome</keyword>
<dbReference type="PANTHER" id="PTHR43316">
    <property type="entry name" value="HYDROLASE, HALOACID DELAHOGENASE-RELATED"/>
    <property type="match status" value="1"/>
</dbReference>
<dbReference type="NCBIfam" id="TIGR01493">
    <property type="entry name" value="HAD-SF-IA-v2"/>
    <property type="match status" value="1"/>
</dbReference>
<dbReference type="GO" id="GO:0019120">
    <property type="term" value="F:hydrolase activity, acting on acid halide bonds, in C-halide compounds"/>
    <property type="evidence" value="ECO:0007669"/>
    <property type="project" value="InterPro"/>
</dbReference>
<dbReference type="Gene3D" id="1.10.150.240">
    <property type="entry name" value="Putative phosphatase, domain 2"/>
    <property type="match status" value="1"/>
</dbReference>
<dbReference type="NCBIfam" id="TIGR01549">
    <property type="entry name" value="HAD-SF-IA-v1"/>
    <property type="match status" value="1"/>
</dbReference>
<protein>
    <submittedName>
        <fullName evidence="3">Haloacid dehalogenase type II</fullName>
    </submittedName>
</protein>
<dbReference type="NCBIfam" id="TIGR01509">
    <property type="entry name" value="HAD-SF-IA-v3"/>
    <property type="match status" value="1"/>
</dbReference>
<proteinExistence type="inferred from homology"/>
<dbReference type="InterPro" id="IPR036412">
    <property type="entry name" value="HAD-like_sf"/>
</dbReference>
<dbReference type="InterPro" id="IPR023198">
    <property type="entry name" value="PGP-like_dom2"/>
</dbReference>
<keyword evidence="2" id="KW-0378">Hydrolase</keyword>
<dbReference type="SFLD" id="SFLDG01135">
    <property type="entry name" value="C1.5.6:_HAD__Beta-PGM__Phospha"/>
    <property type="match status" value="1"/>
</dbReference>
<dbReference type="InterPro" id="IPR006328">
    <property type="entry name" value="2-HAD"/>
</dbReference>
<sequence>MKPAIKAFVFDVYGTLFDVHSVTAACEKQFPGLGVQISQAWRKKQIEYLFLRQLMERYRPFDQVTREALRFTVKEHQENLSDLQEQQLIEEYHRLTPFNEVEDVLKALSGNQLIILSNGTSDMLASLIKRANFTSYFTSILSVDKIKQYKPVPASYNLVLEDVDAAPEEVLFMSSNGWDITGAKSFGFQTAWINRSGLPKEELGFTPDIIYSDLTGMLEWNN</sequence>
<dbReference type="SFLD" id="SFLDG01129">
    <property type="entry name" value="C1.5:_HAD__Beta-PGM__Phosphata"/>
    <property type="match status" value="1"/>
</dbReference>
<dbReference type="Pfam" id="PF00702">
    <property type="entry name" value="Hydrolase"/>
    <property type="match status" value="1"/>
</dbReference>
<evidence type="ECO:0000256" key="2">
    <source>
        <dbReference type="ARBA" id="ARBA00022801"/>
    </source>
</evidence>
<dbReference type="RefSeq" id="WP_104057667.1">
    <property type="nucleotide sequence ID" value="NZ_PREZ01000003.1"/>
</dbReference>
<dbReference type="EMBL" id="PREZ01000003">
    <property type="protein sequence ID" value="PPA70918.1"/>
    <property type="molecule type" value="Genomic_DNA"/>
</dbReference>
<dbReference type="InterPro" id="IPR023214">
    <property type="entry name" value="HAD_sf"/>
</dbReference>
<dbReference type="CDD" id="cd02588">
    <property type="entry name" value="HAD_L2-DEX"/>
    <property type="match status" value="1"/>
</dbReference>
<dbReference type="InterPro" id="IPR006439">
    <property type="entry name" value="HAD-SF_hydro_IA"/>
</dbReference>
<comment type="similarity">
    <text evidence="1">Belongs to the HAD-like hydrolase superfamily. S-2-haloalkanoic acid dehalogenase family.</text>
</comment>
<dbReference type="InterPro" id="IPR051540">
    <property type="entry name" value="S-2-haloacid_dehalogenase"/>
</dbReference>
<dbReference type="Proteomes" id="UP000239047">
    <property type="component" value="Unassembled WGS sequence"/>
</dbReference>
<evidence type="ECO:0000313" key="3">
    <source>
        <dbReference type="EMBL" id="PPA70918.1"/>
    </source>
</evidence>
<reference evidence="3 4" key="1">
    <citation type="submission" date="2018-02" db="EMBL/GenBank/DDBJ databases">
        <title>Jeotgalibacillus proteolyticum sp. nov. a protease producing bacterium isolated from ocean sediments of Laizhou Bay.</title>
        <authorList>
            <person name="Li Y."/>
        </authorList>
    </citation>
    <scope>NUCLEOTIDE SEQUENCE [LARGE SCALE GENOMIC DNA]</scope>
    <source>
        <strain evidence="3 4">22-7</strain>
    </source>
</reference>
<dbReference type="NCBIfam" id="TIGR01428">
    <property type="entry name" value="HAD_type_II"/>
    <property type="match status" value="1"/>
</dbReference>
<gene>
    <name evidence="3" type="ORF">C4B60_09020</name>
</gene>
<dbReference type="SFLD" id="SFLDF00045">
    <property type="entry name" value="2-haloacid_dehalogenase"/>
    <property type="match status" value="1"/>
</dbReference>
<comment type="caution">
    <text evidence="3">The sequence shown here is derived from an EMBL/GenBank/DDBJ whole genome shotgun (WGS) entry which is preliminary data.</text>
</comment>
<dbReference type="OrthoDB" id="264363at2"/>
<dbReference type="PRINTS" id="PR00413">
    <property type="entry name" value="HADHALOGNASE"/>
</dbReference>
<dbReference type="SUPFAM" id="SSF56784">
    <property type="entry name" value="HAD-like"/>
    <property type="match status" value="1"/>
</dbReference>
<name>A0A2S5GD85_9BACL</name>
<accession>A0A2S5GD85</accession>